<reference evidence="1 2" key="1">
    <citation type="submission" date="2019-01" db="EMBL/GenBank/DDBJ databases">
        <title>Sinorhodobacter populi sp. nov. isolated from the symptomatic bark tissue of Populus euramericana canker.</title>
        <authorList>
            <person name="Xu G."/>
        </authorList>
    </citation>
    <scope>NUCLEOTIDE SEQUENCE [LARGE SCALE GENOMIC DNA]</scope>
    <source>
        <strain evidence="1 2">D19-10-3-21</strain>
    </source>
</reference>
<dbReference type="AlphaFoldDB" id="A0A443KB40"/>
<comment type="caution">
    <text evidence="1">The sequence shown here is derived from an EMBL/GenBank/DDBJ whole genome shotgun (WGS) entry which is preliminary data.</text>
</comment>
<proteinExistence type="predicted"/>
<reference evidence="1 2" key="2">
    <citation type="submission" date="2019-01" db="EMBL/GenBank/DDBJ databases">
        <authorList>
            <person name="Li Y."/>
        </authorList>
    </citation>
    <scope>NUCLEOTIDE SEQUENCE [LARGE SCALE GENOMIC DNA]</scope>
    <source>
        <strain evidence="1 2">D19-10-3-21</strain>
    </source>
</reference>
<dbReference type="OrthoDB" id="7870938at2"/>
<evidence type="ECO:0000313" key="2">
    <source>
        <dbReference type="Proteomes" id="UP000285295"/>
    </source>
</evidence>
<dbReference type="RefSeq" id="WP_128237101.1">
    <property type="nucleotide sequence ID" value="NZ_SAUX01000009.1"/>
</dbReference>
<gene>
    <name evidence="1" type="ORF">D2T31_08765</name>
</gene>
<accession>A0A443KB40</accession>
<dbReference type="Proteomes" id="UP000285295">
    <property type="component" value="Unassembled WGS sequence"/>
</dbReference>
<name>A0A443KB40_9RHOB</name>
<sequence>MAWKAHFDRPLERLRWPDCPPAPDPVESCLAQIDRACREIAFCELADVIAGSRITALRKALSYCREEERRDTGAGDLDSRTVEAELASLEQTLPLEQAYRADQRDLAIARLTEAQNRLRGGCTTSDAEMDETLKSRVRAALTISAAEMVAISRDRAVARVAQIW</sequence>
<protein>
    <submittedName>
        <fullName evidence="1">Uncharacterized protein</fullName>
    </submittedName>
</protein>
<dbReference type="EMBL" id="SAUX01000009">
    <property type="protein sequence ID" value="RWR29978.1"/>
    <property type="molecule type" value="Genomic_DNA"/>
</dbReference>
<evidence type="ECO:0000313" key="1">
    <source>
        <dbReference type="EMBL" id="RWR29978.1"/>
    </source>
</evidence>
<organism evidence="1 2">
    <name type="scientific">Paenirhodobacter populi</name>
    <dbReference type="NCBI Taxonomy" id="2306993"/>
    <lineage>
        <taxon>Bacteria</taxon>
        <taxon>Pseudomonadati</taxon>
        <taxon>Pseudomonadota</taxon>
        <taxon>Alphaproteobacteria</taxon>
        <taxon>Rhodobacterales</taxon>
        <taxon>Rhodobacter group</taxon>
        <taxon>Paenirhodobacter</taxon>
    </lineage>
</organism>